<evidence type="ECO:0000313" key="2">
    <source>
        <dbReference type="EMBL" id="CAF1563442.1"/>
    </source>
</evidence>
<gene>
    <name evidence="1" type="ORF">EDS130_LOCUS5765</name>
    <name evidence="2" type="ORF">XAT740_LOCUS43821</name>
</gene>
<reference evidence="1" key="1">
    <citation type="submission" date="2021-02" db="EMBL/GenBank/DDBJ databases">
        <authorList>
            <person name="Nowell W R."/>
        </authorList>
    </citation>
    <scope>NUCLEOTIDE SEQUENCE</scope>
</reference>
<evidence type="ECO:0000313" key="4">
    <source>
        <dbReference type="Proteomes" id="UP000663852"/>
    </source>
</evidence>
<dbReference type="AlphaFoldDB" id="A0A813TYU8"/>
<protein>
    <submittedName>
        <fullName evidence="1">Uncharacterized protein</fullName>
    </submittedName>
</protein>
<name>A0A813TYU8_ADIRI</name>
<sequence length="197" mass="23588">MGNKSYTHMAAEYDPLNWNVYFECRVYKIFIPIEIINYYFPRRLLAYSTHTQEDKMNRLYFLSREVGMITRTPFDDYIDHIPHLVPFGYVLEELSREIDATIRYNFVIADNYAIFIRMPHFRDRSSRLLCKHITISSRAPFVRYAGEIWYSRNGHFVVNNSSGTYRPPDRLIKQVLTFFHHLSPNAYFDGVSFRNRT</sequence>
<proteinExistence type="predicted"/>
<accession>A0A813TYU8</accession>
<dbReference type="Proteomes" id="UP000663828">
    <property type="component" value="Unassembled WGS sequence"/>
</dbReference>
<keyword evidence="3" id="KW-1185">Reference proteome</keyword>
<dbReference type="OrthoDB" id="10331259at2759"/>
<evidence type="ECO:0000313" key="1">
    <source>
        <dbReference type="EMBL" id="CAF0819259.1"/>
    </source>
</evidence>
<dbReference type="EMBL" id="CAJNOR010005463">
    <property type="protein sequence ID" value="CAF1563442.1"/>
    <property type="molecule type" value="Genomic_DNA"/>
</dbReference>
<evidence type="ECO:0000313" key="3">
    <source>
        <dbReference type="Proteomes" id="UP000663828"/>
    </source>
</evidence>
<dbReference type="Proteomes" id="UP000663852">
    <property type="component" value="Unassembled WGS sequence"/>
</dbReference>
<dbReference type="EMBL" id="CAJNOJ010000016">
    <property type="protein sequence ID" value="CAF0819259.1"/>
    <property type="molecule type" value="Genomic_DNA"/>
</dbReference>
<organism evidence="1 4">
    <name type="scientific">Adineta ricciae</name>
    <name type="common">Rotifer</name>
    <dbReference type="NCBI Taxonomy" id="249248"/>
    <lineage>
        <taxon>Eukaryota</taxon>
        <taxon>Metazoa</taxon>
        <taxon>Spiralia</taxon>
        <taxon>Gnathifera</taxon>
        <taxon>Rotifera</taxon>
        <taxon>Eurotatoria</taxon>
        <taxon>Bdelloidea</taxon>
        <taxon>Adinetida</taxon>
        <taxon>Adinetidae</taxon>
        <taxon>Adineta</taxon>
    </lineage>
</organism>
<comment type="caution">
    <text evidence="1">The sequence shown here is derived from an EMBL/GenBank/DDBJ whole genome shotgun (WGS) entry which is preliminary data.</text>
</comment>